<dbReference type="OrthoDB" id="6288189at2759"/>
<feature type="region of interest" description="Disordered" evidence="3">
    <location>
        <begin position="189"/>
        <end position="216"/>
    </location>
</feature>
<dbReference type="GO" id="GO:0016055">
    <property type="term" value="P:Wnt signaling pathway"/>
    <property type="evidence" value="ECO:0007669"/>
    <property type="project" value="UniProtKB-KW"/>
</dbReference>
<dbReference type="Pfam" id="PF00778">
    <property type="entry name" value="DIX"/>
    <property type="match status" value="1"/>
</dbReference>
<gene>
    <name evidence="5" type="ORF">P879_02196</name>
</gene>
<keyword evidence="6" id="KW-1185">Reference proteome</keyword>
<evidence type="ECO:0000256" key="3">
    <source>
        <dbReference type="SAM" id="MobiDB-lite"/>
    </source>
</evidence>
<evidence type="ECO:0000259" key="4">
    <source>
        <dbReference type="PROSITE" id="PS50841"/>
    </source>
</evidence>
<dbReference type="InterPro" id="IPR001158">
    <property type="entry name" value="DIX"/>
</dbReference>
<reference evidence="5 6" key="1">
    <citation type="submission" date="2019-07" db="EMBL/GenBank/DDBJ databases">
        <title>Annotation for the trematode Paragonimus westermani.</title>
        <authorList>
            <person name="Choi Y.-J."/>
        </authorList>
    </citation>
    <scope>NUCLEOTIDE SEQUENCE [LARGE SCALE GENOMIC DNA]</scope>
    <source>
        <strain evidence="5">180907_Pwestermani</strain>
    </source>
</reference>
<name>A0A8T0DUW8_9TREM</name>
<protein>
    <recommendedName>
        <fullName evidence="4">DIX domain-containing protein</fullName>
    </recommendedName>
</protein>
<dbReference type="InterPro" id="IPR029071">
    <property type="entry name" value="Ubiquitin-like_domsf"/>
</dbReference>
<dbReference type="AlphaFoldDB" id="A0A8T0DUW8"/>
<evidence type="ECO:0000256" key="1">
    <source>
        <dbReference type="ARBA" id="ARBA00022687"/>
    </source>
</evidence>
<dbReference type="Gene3D" id="2.40.240.130">
    <property type="match status" value="1"/>
</dbReference>
<dbReference type="Proteomes" id="UP000699462">
    <property type="component" value="Unassembled WGS sequence"/>
</dbReference>
<organism evidence="5 6">
    <name type="scientific">Paragonimus westermani</name>
    <dbReference type="NCBI Taxonomy" id="34504"/>
    <lineage>
        <taxon>Eukaryota</taxon>
        <taxon>Metazoa</taxon>
        <taxon>Spiralia</taxon>
        <taxon>Lophotrochozoa</taxon>
        <taxon>Platyhelminthes</taxon>
        <taxon>Trematoda</taxon>
        <taxon>Digenea</taxon>
        <taxon>Plagiorchiida</taxon>
        <taxon>Troglotremata</taxon>
        <taxon>Troglotrematidae</taxon>
        <taxon>Paragonimus</taxon>
    </lineage>
</organism>
<accession>A0A8T0DUW8</accession>
<proteinExistence type="predicted"/>
<evidence type="ECO:0000256" key="2">
    <source>
        <dbReference type="PROSITE-ProRule" id="PRU00069"/>
    </source>
</evidence>
<sequence>MTSRFAVGRSRFLDRYSHVDIQPLHDFLHLCSQYDEAHVSGDYELVDRIVQKILEIYLLPEIGNTSNNVLLSASGISPCSSADTAKNQALRFVINTTTLGRVMECIQGLDSVTKVNGKHNGCATSNREHLPQDLFDDMRGEVEDYISSRIHLETMRTPHLNGCSDGVEHDRPSTANSCITNSSLPLTTKSSDHQVFPDSRLSPLAPTTAPLMPEDKRDTKTNLDVRLAVQTERGLHIQSHRSDRVLDETPIDTIPDETDNITAYADLEANITMDSADSSSPSERSKKLHTALAQFAWARTFFNHVSRQYILNPVRPDSILEEHLARVWHDRARSMMQEDERDGLPTVHRPKRRTERIRVYSRRHLRNNVNQIAAGSRQNGPDKLIHSFGTDEIATSSKLQTQMKRSLSSAEILIESELHNRIHPFNRRYFFKCASDEFAPGVVYQECTLNSQPVPLWRGQVWAKIEIDD</sequence>
<dbReference type="InterPro" id="IPR038207">
    <property type="entry name" value="DIX_dom_sf"/>
</dbReference>
<dbReference type="SUPFAM" id="SSF54236">
    <property type="entry name" value="Ubiquitin-like"/>
    <property type="match status" value="1"/>
</dbReference>
<keyword evidence="1 2" id="KW-0879">Wnt signaling pathway</keyword>
<dbReference type="PROSITE" id="PS50841">
    <property type="entry name" value="DIX"/>
    <property type="match status" value="1"/>
</dbReference>
<feature type="domain" description="DIX" evidence="4">
    <location>
        <begin position="379"/>
        <end position="469"/>
    </location>
</feature>
<evidence type="ECO:0000313" key="6">
    <source>
        <dbReference type="Proteomes" id="UP000699462"/>
    </source>
</evidence>
<evidence type="ECO:0000313" key="5">
    <source>
        <dbReference type="EMBL" id="KAF8570994.1"/>
    </source>
</evidence>
<dbReference type="EMBL" id="JTDF01000774">
    <property type="protein sequence ID" value="KAF8570994.1"/>
    <property type="molecule type" value="Genomic_DNA"/>
</dbReference>
<comment type="caution">
    <text evidence="5">The sequence shown here is derived from an EMBL/GenBank/DDBJ whole genome shotgun (WGS) entry which is preliminary data.</text>
</comment>